<organism evidence="1 2">
    <name type="scientific">Fonticella tunisiensis</name>
    <dbReference type="NCBI Taxonomy" id="1096341"/>
    <lineage>
        <taxon>Bacteria</taxon>
        <taxon>Bacillati</taxon>
        <taxon>Bacillota</taxon>
        <taxon>Clostridia</taxon>
        <taxon>Eubacteriales</taxon>
        <taxon>Clostridiaceae</taxon>
        <taxon>Fonticella</taxon>
    </lineage>
</organism>
<comment type="caution">
    <text evidence="1">The sequence shown here is derived from an EMBL/GenBank/DDBJ whole genome shotgun (WGS) entry which is preliminary data.</text>
</comment>
<keyword evidence="2" id="KW-1185">Reference proteome</keyword>
<dbReference type="CDD" id="cd11532">
    <property type="entry name" value="NTP-PPase_COG4997"/>
    <property type="match status" value="1"/>
</dbReference>
<dbReference type="AlphaFoldDB" id="A0A4R7K4Z1"/>
<dbReference type="EMBL" id="SOAZ01000037">
    <property type="protein sequence ID" value="TDT46070.1"/>
    <property type="molecule type" value="Genomic_DNA"/>
</dbReference>
<evidence type="ECO:0000313" key="1">
    <source>
        <dbReference type="EMBL" id="TDT46070.1"/>
    </source>
</evidence>
<sequence>MIIYNKLIRDRISEIIEVSGKKCEVRRLNDDEYLEKLNEKLMEELKEYYESGSIEELADLVEVVHAIVKAKGSSVEKLRGLGWRRERNEVSLKKGCFWRA</sequence>
<reference evidence="1 2" key="1">
    <citation type="submission" date="2019-03" db="EMBL/GenBank/DDBJ databases">
        <title>Genomic Encyclopedia of Type Strains, Phase IV (KMG-IV): sequencing the most valuable type-strain genomes for metagenomic binning, comparative biology and taxonomic classification.</title>
        <authorList>
            <person name="Goeker M."/>
        </authorList>
    </citation>
    <scope>NUCLEOTIDE SEQUENCE [LARGE SCALE GENOMIC DNA]</scope>
    <source>
        <strain evidence="1 2">DSM 24455</strain>
    </source>
</reference>
<dbReference type="Proteomes" id="UP000295325">
    <property type="component" value="Unassembled WGS sequence"/>
</dbReference>
<dbReference type="InterPro" id="IPR038735">
    <property type="entry name" value="MSMEG_1276-like_NTP-PPase_dom"/>
</dbReference>
<name>A0A4R7K4Z1_9CLOT</name>
<proteinExistence type="predicted"/>
<dbReference type="RefSeq" id="WP_243116476.1">
    <property type="nucleotide sequence ID" value="NZ_SOAZ01000037.1"/>
</dbReference>
<protein>
    <submittedName>
        <fullName evidence="1">Putative house-cleaning noncanonical NTP pyrophosphatase (MazG superfamily)</fullName>
    </submittedName>
</protein>
<evidence type="ECO:0000313" key="2">
    <source>
        <dbReference type="Proteomes" id="UP000295325"/>
    </source>
</evidence>
<accession>A0A4R7K4Z1</accession>
<gene>
    <name evidence="1" type="ORF">EDD71_1378</name>
</gene>